<comment type="caution">
    <text evidence="1">The sequence shown here is derived from an EMBL/GenBank/DDBJ whole genome shotgun (WGS) entry which is preliminary data.</text>
</comment>
<evidence type="ECO:0000313" key="2">
    <source>
        <dbReference type="Proteomes" id="UP001362999"/>
    </source>
</evidence>
<protein>
    <submittedName>
        <fullName evidence="1">SET domain-containing protein</fullName>
    </submittedName>
</protein>
<dbReference type="AlphaFoldDB" id="A0AAW0D7U4"/>
<dbReference type="GO" id="GO:0005634">
    <property type="term" value="C:nucleus"/>
    <property type="evidence" value="ECO:0007669"/>
    <property type="project" value="TreeGrafter"/>
</dbReference>
<dbReference type="PANTHER" id="PTHR13271:SF34">
    <property type="entry name" value="N-LYSINE METHYLTRANSFERASE SETD6"/>
    <property type="match status" value="1"/>
</dbReference>
<name>A0AAW0D7U4_9AGAR</name>
<dbReference type="CDD" id="cd10527">
    <property type="entry name" value="SET_LSMT"/>
    <property type="match status" value="1"/>
</dbReference>
<dbReference type="SUPFAM" id="SSF82199">
    <property type="entry name" value="SET domain"/>
    <property type="match status" value="1"/>
</dbReference>
<organism evidence="1 2">
    <name type="scientific">Favolaschia claudopus</name>
    <dbReference type="NCBI Taxonomy" id="2862362"/>
    <lineage>
        <taxon>Eukaryota</taxon>
        <taxon>Fungi</taxon>
        <taxon>Dikarya</taxon>
        <taxon>Basidiomycota</taxon>
        <taxon>Agaricomycotina</taxon>
        <taxon>Agaricomycetes</taxon>
        <taxon>Agaricomycetidae</taxon>
        <taxon>Agaricales</taxon>
        <taxon>Marasmiineae</taxon>
        <taxon>Mycenaceae</taxon>
        <taxon>Favolaschia</taxon>
    </lineage>
</organism>
<dbReference type="EMBL" id="JAWWNJ010000009">
    <property type="protein sequence ID" value="KAK7048750.1"/>
    <property type="molecule type" value="Genomic_DNA"/>
</dbReference>
<proteinExistence type="predicted"/>
<accession>A0AAW0D7U4</accession>
<dbReference type="InterPro" id="IPR046341">
    <property type="entry name" value="SET_dom_sf"/>
</dbReference>
<evidence type="ECO:0000313" key="1">
    <source>
        <dbReference type="EMBL" id="KAK7048750.1"/>
    </source>
</evidence>
<reference evidence="1 2" key="1">
    <citation type="journal article" date="2024" name="J Genomics">
        <title>Draft genome sequencing and assembly of Favolaschia claudopus CIRM-BRFM 2984 isolated from oak limbs.</title>
        <authorList>
            <person name="Navarro D."/>
            <person name="Drula E."/>
            <person name="Chaduli D."/>
            <person name="Cazenave R."/>
            <person name="Ahrendt S."/>
            <person name="Wang J."/>
            <person name="Lipzen A."/>
            <person name="Daum C."/>
            <person name="Barry K."/>
            <person name="Grigoriev I.V."/>
            <person name="Favel A."/>
            <person name="Rosso M.N."/>
            <person name="Martin F."/>
        </authorList>
    </citation>
    <scope>NUCLEOTIDE SEQUENCE [LARGE SCALE GENOMIC DNA]</scope>
    <source>
        <strain evidence="1 2">CIRM-BRFM 2984</strain>
    </source>
</reference>
<keyword evidence="2" id="KW-1185">Reference proteome</keyword>
<gene>
    <name evidence="1" type="ORF">R3P38DRAFT_2871281</name>
</gene>
<dbReference type="InterPro" id="IPR050600">
    <property type="entry name" value="SETD3_SETD6_MTase"/>
</dbReference>
<dbReference type="GO" id="GO:0016279">
    <property type="term" value="F:protein-lysine N-methyltransferase activity"/>
    <property type="evidence" value="ECO:0007669"/>
    <property type="project" value="TreeGrafter"/>
</dbReference>
<dbReference type="Proteomes" id="UP001362999">
    <property type="component" value="Unassembled WGS sequence"/>
</dbReference>
<sequence length="520" mass="57228">MTGSNAVANLLSWCSERGFWIDERLRVTTGPCGVAVVSKEVTIPSDSILVRIPRESVLSVKSCSISDLIPPHPYGRGAQLSLALALSAELAIGSASQFFPYLQSLPPDVPGMPLFWRGGAGPMEWLNGTEAWKMMFGPTEDASLLAEIDQYFHQIALSVFTKVFGSQCGSVPSLQDFHRAYALVSSRSFLVDAYHGLSMVPIADAFNHTQENHVHLESDFDVCPECGSLDRCAHDDMAVDSVPRSTINDHSDDVFEMVSNRAIPPNSEVFNTYGETLSNAELLVQYGFILDGNDNDQLTWTWDELAQFSENHLAASARTWDSIGGRAYFEDLLRSIISRPWESISNSELMHLDHNHPFSLNGDATVSHGLWLYFASLLILKNAPSDHIRNKSSLILLLEEIFQLQLTLEQDIAADEDLSLSLPPHPPGDERWRDSPSGVILELAKLLISLCRSRSGRTGRPGLQMTELGDILDSLPNDLTPTRMAISLALTERSLLDSCRSGWEGLASGLDGQGKSRESL</sequence>
<dbReference type="Gene3D" id="3.90.1410.10">
    <property type="entry name" value="set domain protein methyltransferase, domain 1"/>
    <property type="match status" value="1"/>
</dbReference>
<dbReference type="PANTHER" id="PTHR13271">
    <property type="entry name" value="UNCHARACTERIZED PUTATIVE METHYLTRANSFERASE"/>
    <property type="match status" value="1"/>
</dbReference>